<sequence>MNLMKRLLLALAALLVPTTLFAQSVPAPAAAHPALWKVSDTDTTIYLFGTIHLLPKGIEWYSGPLAQAFDSSGELVTEIPEYGDTDTAAAVMKYAMLPPTQSLRLMMSKKEKLRFEAALRQLGLPPASFDRFRPWYAAVLMATLPLQKQGYDMQNGVEAQLSDLAKKAGRPRTGLETLDMQLGLFSAFSPKVQKGYLFDTIASLPTLQQDVQKMVDSWAKGDAMALADLLNAEQDDPAMMKALLYDRNKAWATWIRTRLDKPGTVFIAVGAGHLGGKGSVQDVLAKSGIAATRVQ</sequence>
<reference evidence="2 3" key="1">
    <citation type="submission" date="2024-09" db="EMBL/GenBank/DDBJ databases">
        <authorList>
            <person name="Sun Q."/>
            <person name="Mori K."/>
        </authorList>
    </citation>
    <scope>NUCLEOTIDE SEQUENCE [LARGE SCALE GENOMIC DNA]</scope>
    <source>
        <strain evidence="2 3">NCAIM B.02537</strain>
    </source>
</reference>
<dbReference type="InterPro" id="IPR047111">
    <property type="entry name" value="YbaP-like"/>
</dbReference>
<dbReference type="EMBL" id="JBHLTL010000004">
    <property type="protein sequence ID" value="MFC0589272.1"/>
    <property type="molecule type" value="Genomic_DNA"/>
</dbReference>
<evidence type="ECO:0000313" key="2">
    <source>
        <dbReference type="EMBL" id="MFC0589272.1"/>
    </source>
</evidence>
<dbReference type="CDD" id="cd14789">
    <property type="entry name" value="Tiki"/>
    <property type="match status" value="1"/>
</dbReference>
<organism evidence="2 3">
    <name type="scientific">Novosphingobium aquiterrae</name>
    <dbReference type="NCBI Taxonomy" id="624388"/>
    <lineage>
        <taxon>Bacteria</taxon>
        <taxon>Pseudomonadati</taxon>
        <taxon>Pseudomonadota</taxon>
        <taxon>Alphaproteobacteria</taxon>
        <taxon>Sphingomonadales</taxon>
        <taxon>Sphingomonadaceae</taxon>
        <taxon>Novosphingobium</taxon>
    </lineage>
</organism>
<evidence type="ECO:0000313" key="3">
    <source>
        <dbReference type="Proteomes" id="UP001589943"/>
    </source>
</evidence>
<dbReference type="Pfam" id="PF01963">
    <property type="entry name" value="TraB_PrgY_gumN"/>
    <property type="match status" value="1"/>
</dbReference>
<keyword evidence="1" id="KW-0732">Signal</keyword>
<proteinExistence type="predicted"/>
<keyword evidence="3" id="KW-1185">Reference proteome</keyword>
<protein>
    <submittedName>
        <fullName evidence="2">TraB/GumN family protein</fullName>
    </submittedName>
</protein>
<feature type="signal peptide" evidence="1">
    <location>
        <begin position="1"/>
        <end position="22"/>
    </location>
</feature>
<dbReference type="Proteomes" id="UP001589943">
    <property type="component" value="Unassembled WGS sequence"/>
</dbReference>
<dbReference type="RefSeq" id="WP_379480765.1">
    <property type="nucleotide sequence ID" value="NZ_JBHLTL010000004.1"/>
</dbReference>
<dbReference type="PANTHER" id="PTHR40590:SF1">
    <property type="entry name" value="CYTOPLASMIC PROTEIN"/>
    <property type="match status" value="1"/>
</dbReference>
<gene>
    <name evidence="2" type="ORF">ACFFF7_07590</name>
</gene>
<dbReference type="PANTHER" id="PTHR40590">
    <property type="entry name" value="CYTOPLASMIC PROTEIN-RELATED"/>
    <property type="match status" value="1"/>
</dbReference>
<feature type="chain" id="PRO_5045376464" evidence="1">
    <location>
        <begin position="23"/>
        <end position="295"/>
    </location>
</feature>
<dbReference type="InterPro" id="IPR002816">
    <property type="entry name" value="TraB/PrgY/GumN_fam"/>
</dbReference>
<comment type="caution">
    <text evidence="2">The sequence shown here is derived from an EMBL/GenBank/DDBJ whole genome shotgun (WGS) entry which is preliminary data.</text>
</comment>
<evidence type="ECO:0000256" key="1">
    <source>
        <dbReference type="SAM" id="SignalP"/>
    </source>
</evidence>
<accession>A0ABV6PIP0</accession>
<name>A0ABV6PIP0_9SPHN</name>